<accession>A0A0R3TB70</accession>
<sequence length="167" mass="18595">LPFIPSGNYTGSPAVNAASFHGDQARDEAITVEEDFGAQSGSHLPNNPEFIHGNPRMNSDNDPVLHIGHKYDRKPEGGIDDDIDLESLDPLKNKNSNDSDQHRHHTYGKSEFPNVVHVSSPQSNSCLPTGCIFAGILDQSDKNESEMRIKERPGGKLEMFYFMEFRK</sequence>
<reference evidence="2" key="1">
    <citation type="submission" date="2017-02" db="UniProtKB">
        <authorList>
            <consortium name="WormBaseParasite"/>
        </authorList>
    </citation>
    <scope>IDENTIFICATION</scope>
</reference>
<feature type="compositionally biased region" description="Basic and acidic residues" evidence="1">
    <location>
        <begin position="89"/>
        <end position="101"/>
    </location>
</feature>
<dbReference type="WBParaSite" id="HNAJ_0000430901-mRNA-1">
    <property type="protein sequence ID" value="HNAJ_0000430901-mRNA-1"/>
    <property type="gene ID" value="HNAJ_0000430901"/>
</dbReference>
<dbReference type="AlphaFoldDB" id="A0A0R3TB70"/>
<evidence type="ECO:0000313" key="2">
    <source>
        <dbReference type="WBParaSite" id="HNAJ_0000430901-mRNA-1"/>
    </source>
</evidence>
<feature type="region of interest" description="Disordered" evidence="1">
    <location>
        <begin position="33"/>
        <end position="112"/>
    </location>
</feature>
<feature type="compositionally biased region" description="Acidic residues" evidence="1">
    <location>
        <begin position="78"/>
        <end position="87"/>
    </location>
</feature>
<protein>
    <submittedName>
        <fullName evidence="2">Ovule protein</fullName>
    </submittedName>
</protein>
<organism evidence="2">
    <name type="scientific">Rodentolepis nana</name>
    <name type="common">Dwarf tapeworm</name>
    <name type="synonym">Hymenolepis nana</name>
    <dbReference type="NCBI Taxonomy" id="102285"/>
    <lineage>
        <taxon>Eukaryota</taxon>
        <taxon>Metazoa</taxon>
        <taxon>Spiralia</taxon>
        <taxon>Lophotrochozoa</taxon>
        <taxon>Platyhelminthes</taxon>
        <taxon>Cestoda</taxon>
        <taxon>Eucestoda</taxon>
        <taxon>Cyclophyllidea</taxon>
        <taxon>Hymenolepididae</taxon>
        <taxon>Rodentolepis</taxon>
    </lineage>
</organism>
<proteinExistence type="predicted"/>
<evidence type="ECO:0000256" key="1">
    <source>
        <dbReference type="SAM" id="MobiDB-lite"/>
    </source>
</evidence>
<name>A0A0R3TB70_RODNA</name>